<name>A0A1G7QA67_9SPHI</name>
<evidence type="ECO:0000313" key="1">
    <source>
        <dbReference type="EMBL" id="SDF95393.1"/>
    </source>
</evidence>
<accession>A0A1G7QA67</accession>
<evidence type="ECO:0000313" key="2">
    <source>
        <dbReference type="Proteomes" id="UP000199643"/>
    </source>
</evidence>
<protein>
    <submittedName>
        <fullName evidence="1">Uncharacterized protein</fullName>
    </submittedName>
</protein>
<dbReference type="EMBL" id="FNCH01000002">
    <property type="protein sequence ID" value="SDF95393.1"/>
    <property type="molecule type" value="Genomic_DNA"/>
</dbReference>
<dbReference type="Proteomes" id="UP000199643">
    <property type="component" value="Unassembled WGS sequence"/>
</dbReference>
<keyword evidence="2" id="KW-1185">Reference proteome</keyword>
<organism evidence="1 2">
    <name type="scientific">Pedobacter terrae</name>
    <dbReference type="NCBI Taxonomy" id="405671"/>
    <lineage>
        <taxon>Bacteria</taxon>
        <taxon>Pseudomonadati</taxon>
        <taxon>Bacteroidota</taxon>
        <taxon>Sphingobacteriia</taxon>
        <taxon>Sphingobacteriales</taxon>
        <taxon>Sphingobacteriaceae</taxon>
        <taxon>Pedobacter</taxon>
    </lineage>
</organism>
<dbReference type="AlphaFoldDB" id="A0A1G7QA67"/>
<sequence length="124" mass="14304">MKSNTNKQLNRFKLRQPWLTGLSVVLRLSAFHCSKASSQYHTDILTHDQRLEVTGINWISRPQTGSSILILPFKELGFSSNATRPVLHWCLKTHFYLLVYCSRNIQILTSRLIILISLVICHPE</sequence>
<reference evidence="2" key="1">
    <citation type="submission" date="2016-10" db="EMBL/GenBank/DDBJ databases">
        <authorList>
            <person name="Varghese N."/>
            <person name="Submissions S."/>
        </authorList>
    </citation>
    <scope>NUCLEOTIDE SEQUENCE [LARGE SCALE GENOMIC DNA]</scope>
    <source>
        <strain evidence="2">DSM 17933</strain>
    </source>
</reference>
<proteinExistence type="predicted"/>
<dbReference type="STRING" id="405671.SAMN05421827_102235"/>
<gene>
    <name evidence="1" type="ORF">SAMN05421827_102235</name>
</gene>